<feature type="region of interest" description="N-terminal hotdog fold" evidence="6">
    <location>
        <begin position="910"/>
        <end position="1033"/>
    </location>
</feature>
<dbReference type="SUPFAM" id="SSF51735">
    <property type="entry name" value="NAD(P)-binding Rossmann-fold domains"/>
    <property type="match status" value="2"/>
</dbReference>
<dbReference type="KEGG" id="mbai:MB901379_01590"/>
<evidence type="ECO:0000313" key="11">
    <source>
        <dbReference type="EMBL" id="VDM88035.1"/>
    </source>
</evidence>
<dbReference type="Pfam" id="PF16197">
    <property type="entry name" value="KAsynt_C_assoc"/>
    <property type="match status" value="1"/>
</dbReference>
<dbReference type="InterPro" id="IPR020806">
    <property type="entry name" value="PKS_PP-bd"/>
</dbReference>
<dbReference type="Pfam" id="PF00550">
    <property type="entry name" value="PP-binding"/>
    <property type="match status" value="1"/>
</dbReference>
<feature type="active site" description="Proton acceptor; for dehydratase activity" evidence="6">
    <location>
        <position position="942"/>
    </location>
</feature>
<dbReference type="SMART" id="SM00825">
    <property type="entry name" value="PKS_KS"/>
    <property type="match status" value="1"/>
</dbReference>
<dbReference type="Gene3D" id="3.40.50.720">
    <property type="entry name" value="NAD(P)-binding Rossmann-like Domain"/>
    <property type="match status" value="1"/>
</dbReference>
<dbReference type="InterPro" id="IPR016039">
    <property type="entry name" value="Thiolase-like"/>
</dbReference>
<dbReference type="GO" id="GO:0031177">
    <property type="term" value="F:phosphopantetheine binding"/>
    <property type="evidence" value="ECO:0007669"/>
    <property type="project" value="InterPro"/>
</dbReference>
<dbReference type="GO" id="GO:0006633">
    <property type="term" value="P:fatty acid biosynthetic process"/>
    <property type="evidence" value="ECO:0007669"/>
    <property type="project" value="InterPro"/>
</dbReference>
<dbReference type="InterPro" id="IPR016035">
    <property type="entry name" value="Acyl_Trfase/lysoPLipase"/>
</dbReference>
<dbReference type="Pfam" id="PF00698">
    <property type="entry name" value="Acyl_transf_1"/>
    <property type="match status" value="1"/>
</dbReference>
<dbReference type="InterPro" id="IPR009081">
    <property type="entry name" value="PP-bd_ACP"/>
</dbReference>
<dbReference type="InterPro" id="IPR049552">
    <property type="entry name" value="PKS_DH_N"/>
</dbReference>
<dbReference type="GO" id="GO:0071770">
    <property type="term" value="P:DIM/DIP cell wall layer assembly"/>
    <property type="evidence" value="ECO:0007669"/>
    <property type="project" value="TreeGrafter"/>
</dbReference>
<evidence type="ECO:0000256" key="6">
    <source>
        <dbReference type="PROSITE-ProRule" id="PRU01363"/>
    </source>
</evidence>
<dbReference type="InterPro" id="IPR020841">
    <property type="entry name" value="PKS_Beta-ketoAc_synthase_dom"/>
</dbReference>
<dbReference type="PANTHER" id="PTHR43775:SF37">
    <property type="entry name" value="SI:DKEY-61P9.11"/>
    <property type="match status" value="1"/>
</dbReference>
<name>A0A447GC60_9MYCO</name>
<dbReference type="SMART" id="SM00826">
    <property type="entry name" value="PKS_DH"/>
    <property type="match status" value="1"/>
</dbReference>
<dbReference type="GO" id="GO:0004312">
    <property type="term" value="F:fatty acid synthase activity"/>
    <property type="evidence" value="ECO:0007669"/>
    <property type="project" value="TreeGrafter"/>
</dbReference>
<gene>
    <name evidence="11" type="primary">ppsC_2</name>
    <name evidence="11" type="ORF">MB901379_01590</name>
</gene>
<dbReference type="Pfam" id="PF21089">
    <property type="entry name" value="PKS_DH_N"/>
    <property type="match status" value="1"/>
</dbReference>
<dbReference type="PROSITE" id="PS00012">
    <property type="entry name" value="PHOSPHOPANTETHEINE"/>
    <property type="match status" value="1"/>
</dbReference>
<evidence type="ECO:0000256" key="7">
    <source>
        <dbReference type="SAM" id="MobiDB-lite"/>
    </source>
</evidence>
<dbReference type="Gene3D" id="3.40.47.10">
    <property type="match status" value="1"/>
</dbReference>
<dbReference type="Gene3D" id="3.30.70.250">
    <property type="entry name" value="Malonyl-CoA ACP transacylase, ACP-binding"/>
    <property type="match status" value="1"/>
</dbReference>
<feature type="region of interest" description="Disordered" evidence="7">
    <location>
        <begin position="1775"/>
        <end position="1813"/>
    </location>
</feature>
<keyword evidence="2" id="KW-0597">Phosphoprotein</keyword>
<dbReference type="SUPFAM" id="SSF52151">
    <property type="entry name" value="FabD/lysophospholipase-like"/>
    <property type="match status" value="1"/>
</dbReference>
<keyword evidence="12" id="KW-1185">Reference proteome</keyword>
<protein>
    <submittedName>
        <fullName evidence="11">Beta-ketoacyl-acyl-carrier-protein synthase I</fullName>
        <ecNumber evidence="11">2.3.1.41</ecNumber>
    </submittedName>
</protein>
<evidence type="ECO:0000256" key="2">
    <source>
        <dbReference type="ARBA" id="ARBA00022553"/>
    </source>
</evidence>
<dbReference type="InterPro" id="IPR014043">
    <property type="entry name" value="Acyl_transferase_dom"/>
</dbReference>
<dbReference type="FunFam" id="3.40.47.10:FF:000019">
    <property type="entry name" value="Polyketide synthase type I"/>
    <property type="match status" value="1"/>
</dbReference>
<dbReference type="Gene3D" id="3.40.366.10">
    <property type="entry name" value="Malonyl-Coenzyme A Acyl Carrier Protein, domain 2"/>
    <property type="match status" value="1"/>
</dbReference>
<dbReference type="SUPFAM" id="SSF47336">
    <property type="entry name" value="ACP-like"/>
    <property type="match status" value="1"/>
</dbReference>
<keyword evidence="11" id="KW-0012">Acyltransferase</keyword>
<keyword evidence="3 11" id="KW-0808">Transferase</keyword>
<dbReference type="SUPFAM" id="SSF53901">
    <property type="entry name" value="Thiolase-like"/>
    <property type="match status" value="1"/>
</dbReference>
<dbReference type="InterPro" id="IPR032821">
    <property type="entry name" value="PKS_assoc"/>
</dbReference>
<dbReference type="Gene3D" id="3.10.129.110">
    <property type="entry name" value="Polyketide synthase dehydratase"/>
    <property type="match status" value="1"/>
</dbReference>
<evidence type="ECO:0000256" key="5">
    <source>
        <dbReference type="ARBA" id="ARBA00023268"/>
    </source>
</evidence>
<dbReference type="RefSeq" id="WP_158016065.1">
    <property type="nucleotide sequence ID" value="NZ_CBCSKE010000032.1"/>
</dbReference>
<dbReference type="InterPro" id="IPR016036">
    <property type="entry name" value="Malonyl_transacylase_ACP-bd"/>
</dbReference>
<dbReference type="CDD" id="cd00833">
    <property type="entry name" value="PKS"/>
    <property type="match status" value="1"/>
</dbReference>
<dbReference type="InterPro" id="IPR036291">
    <property type="entry name" value="NAD(P)-bd_dom_sf"/>
</dbReference>
<feature type="domain" description="Carrier" evidence="8">
    <location>
        <begin position="1693"/>
        <end position="1768"/>
    </location>
</feature>
<proteinExistence type="predicted"/>
<dbReference type="InterPro" id="IPR014030">
    <property type="entry name" value="Ketoacyl_synth_N"/>
</dbReference>
<dbReference type="Pfam" id="PF14765">
    <property type="entry name" value="PS-DH"/>
    <property type="match status" value="1"/>
</dbReference>
<dbReference type="InterPro" id="IPR050091">
    <property type="entry name" value="PKS_NRPS_Biosynth_Enz"/>
</dbReference>
<dbReference type="GO" id="GO:0005886">
    <property type="term" value="C:plasma membrane"/>
    <property type="evidence" value="ECO:0007669"/>
    <property type="project" value="TreeGrafter"/>
</dbReference>
<dbReference type="OrthoDB" id="9778690at2"/>
<dbReference type="PROSITE" id="PS00606">
    <property type="entry name" value="KS3_1"/>
    <property type="match status" value="1"/>
</dbReference>
<sequence>MTSLAERAAQLSPNARAALARELVRAGTAFPTDICEPVAVVGIGCRFPGNVTGPDSFWQLLVDGVDTISEVPRDRWDADAFYDPDPSASGRMTTKWGGFVPDVDEFDADFFGITPREAVAMDPQHRMLLEVAWEALEHAGVPPDSLSGSRTGVMMGLSSWDYTIVNIERRADIDAYLSTGTPHCAAVGRISYLLGLRGPAVAVDTACSSSLVAIHLACQSLRLRETDVALAGGVQLTLSPFTAIALSKWSALSPTGRCNSFDANADGFVRGEGCGVVVLKRLADALRDQDRVLAVIRGSATNQDGRSNGMTAPNALAQRDVITSALRLADVAPESVNYIETHGTGTVLGDPIEFESLAATYGRGDGSCALGSVKTNIGHLEAAAGVAGFIKAVLAVERGFVPRNLHFTRWNPAIDASTTRLFVPTESAPWPAAPGPRRAAVSSFGLSGTNAHVVIEQAPDTIMPVAPGKPHVSALVLSGKTPARVNSMAAVLADWMSGPGAGVPLADVAHTLDQHRTRHPKFAAVLARDHAEAVAGLQALAAGQPRVGVVDCHQHVEGPGRVFVYSGQGSQWAGMGRQLLADEPAFAKAVAELEPIFVAQTGFSLQQTLVDGGEVVGIDRIQPVLVGVQLALTELWKSYGVIPDAVIGHSMGEVAAAVVAGALTPEQGLRVIATRSRLMARLSGQGAMALLELDAEAAEALIADYPQVTLAVHASPRQTVIAGPPEQVDSVISAVAAQNRLARRVEVDVASHHPIIDPILPELRSALADLAPQPPSIPIVSTTYENSRPVLDADYWSDNLRNPVRFHQAVAHAMSDAGGCNHTFVEVSPHPLLTHAITDTLDGADNHFVTCTMNRDLDQTLFFHTQLAAVGGTASERTTGHFVDLPPTPWQHSRFWVTDRSAMSELAVSHPLLGAHIEMPGNGNHVWRADVGTDVCPWLADHKVFGQPIMPAAGFAEIALAAASEALGVAVDAVLVKQFEVEQMLPLDGHTQLTTQLIRNGDNSFRVEIHSRSTSGEFTRHATARIDQVPCAAARRYHEPHGSSGGTRVSPADFYALLRQTGQHHGPAFAGLTQIARLSDGSAETEISVPDEAPRHPGYRFHPVVLDAALQSVGAAIPDGEVAGSAEASYLPVSFETIRVYGAIPRQVRCRAHLTNLDGGAGKLGRIVLIDDSGSVSAEVDGIYLRRVERRAVPLPLQQKIFDTEWIESPMVPQGAPETATTAGGSWLVLSDSTLDAAAQSLTDEFIERWRSPQRRVHTATLDDEPAMLAAFAETAGDPDHPPAGLVVFVGGESTGLDDGLAAARDAVWSITTVVRAVVGTWHGRSPRLWLVTRGGLSVHDDEPVTPATAALKGLVRVLAFEHPDLRTTLLDLDVSQDALAALTAELPGTGGDDVIARRGERRFVERLSRAHLDASKHNPVVRRGASYVVTGGLGGLGLVVARWLVDRGAGRVVLNGRSEPNDEQRQVLTELEARAEIVVVRGDVAAPGVAEGLIEAAAQDGRDLRGIVHGAAVIEDSLVFSMTKENLNRVWAPKAAGALRMHHASADCDLDWWLGFSSVASLLGSPGQGAYACASAWLDALVAWRRAAGLPAAAINWGPWSEVGVAQALVGSVLDTITPAEGIEALDALLADGRALTGVARLRTDRALVAFPEIRGIGYFTRVVEELDTAGDLGDWGGPEALADLDPAEAHRLVTERMCARIAAVMGYADRSTVDASTPLTELGLDSLMAVRIRNGARADFGVEPPVTLILQGASLQDLTADLMRQLGLSGSEQALENTDTVRDRAQQRAAARHGAAMRRRPKPGTQGGQHQ</sequence>
<dbReference type="InterPro" id="IPR049900">
    <property type="entry name" value="PKS_mFAS_DH"/>
</dbReference>
<feature type="region of interest" description="C-terminal hotdog fold" evidence="6">
    <location>
        <begin position="1046"/>
        <end position="1194"/>
    </location>
</feature>
<dbReference type="InterPro" id="IPR014031">
    <property type="entry name" value="Ketoacyl_synth_C"/>
</dbReference>
<dbReference type="InterPro" id="IPR036736">
    <property type="entry name" value="ACP-like_sf"/>
</dbReference>
<organism evidence="11 12">
    <name type="scientific">Mycobacterium basiliense</name>
    <dbReference type="NCBI Taxonomy" id="2094119"/>
    <lineage>
        <taxon>Bacteria</taxon>
        <taxon>Bacillati</taxon>
        <taxon>Actinomycetota</taxon>
        <taxon>Actinomycetes</taxon>
        <taxon>Mycobacteriales</taxon>
        <taxon>Mycobacteriaceae</taxon>
        <taxon>Mycobacterium</taxon>
    </lineage>
</organism>
<reference evidence="12" key="1">
    <citation type="submission" date="2018-02" db="EMBL/GenBank/DDBJ databases">
        <authorList>
            <person name="Seth-Smith MB H."/>
            <person name="Seth-Smith H."/>
        </authorList>
    </citation>
    <scope>NUCLEOTIDE SEQUENCE [LARGE SCALE GENOMIC DNA]</scope>
</reference>
<dbReference type="SMART" id="SM00827">
    <property type="entry name" value="PKS_AT"/>
    <property type="match status" value="1"/>
</dbReference>
<dbReference type="GO" id="GO:0004315">
    <property type="term" value="F:3-oxoacyl-[acyl-carrier-protein] synthase activity"/>
    <property type="evidence" value="ECO:0007669"/>
    <property type="project" value="UniProtKB-EC"/>
</dbReference>
<dbReference type="SMART" id="SM00823">
    <property type="entry name" value="PKS_PP"/>
    <property type="match status" value="1"/>
</dbReference>
<dbReference type="SUPFAM" id="SSF55048">
    <property type="entry name" value="Probable ACP-binding domain of malonyl-CoA ACP transacylase"/>
    <property type="match status" value="1"/>
</dbReference>
<dbReference type="CDD" id="cd08955">
    <property type="entry name" value="KR_2_FAS_SDR_x"/>
    <property type="match status" value="1"/>
</dbReference>
<dbReference type="InterPro" id="IPR042104">
    <property type="entry name" value="PKS_dehydratase_sf"/>
</dbReference>
<dbReference type="EC" id="2.3.1.41" evidence="11"/>
<dbReference type="InterPro" id="IPR049551">
    <property type="entry name" value="PKS_DH_C"/>
</dbReference>
<evidence type="ECO:0000313" key="12">
    <source>
        <dbReference type="Proteomes" id="UP000269998"/>
    </source>
</evidence>
<feature type="active site" description="Proton donor; for dehydratase activity" evidence="6">
    <location>
        <position position="1107"/>
    </location>
</feature>
<keyword evidence="5" id="KW-0511">Multifunctional enzyme</keyword>
<evidence type="ECO:0000256" key="4">
    <source>
        <dbReference type="ARBA" id="ARBA00022857"/>
    </source>
</evidence>
<dbReference type="InterPro" id="IPR018201">
    <property type="entry name" value="Ketoacyl_synth_AS"/>
</dbReference>
<dbReference type="PROSITE" id="PS52019">
    <property type="entry name" value="PKS_MFAS_DH"/>
    <property type="match status" value="1"/>
</dbReference>
<dbReference type="InterPro" id="IPR020807">
    <property type="entry name" value="PKS_DH"/>
</dbReference>
<dbReference type="EMBL" id="LR130759">
    <property type="protein sequence ID" value="VDM88035.1"/>
    <property type="molecule type" value="Genomic_DNA"/>
</dbReference>
<keyword evidence="1" id="KW-0596">Phosphopantetheine</keyword>
<keyword evidence="4" id="KW-0521">NADP</keyword>
<accession>A0A447GC60</accession>
<dbReference type="SMART" id="SM00822">
    <property type="entry name" value="PKS_KR"/>
    <property type="match status" value="1"/>
</dbReference>
<dbReference type="InterPro" id="IPR001227">
    <property type="entry name" value="Ac_transferase_dom_sf"/>
</dbReference>
<dbReference type="Proteomes" id="UP000269998">
    <property type="component" value="Chromosome"/>
</dbReference>
<dbReference type="Pfam" id="PF00109">
    <property type="entry name" value="ketoacyl-synt"/>
    <property type="match status" value="1"/>
</dbReference>
<dbReference type="InterPro" id="IPR013968">
    <property type="entry name" value="PKS_KR"/>
</dbReference>
<evidence type="ECO:0000259" key="10">
    <source>
        <dbReference type="PROSITE" id="PS52019"/>
    </source>
</evidence>
<dbReference type="PROSITE" id="PS50075">
    <property type="entry name" value="CARRIER"/>
    <property type="match status" value="1"/>
</dbReference>
<feature type="domain" description="PKS/mFAS DH" evidence="10">
    <location>
        <begin position="910"/>
        <end position="1194"/>
    </location>
</feature>
<feature type="domain" description="Ketosynthase family 3 (KS3)" evidence="9">
    <location>
        <begin position="35"/>
        <end position="457"/>
    </location>
</feature>
<evidence type="ECO:0000259" key="9">
    <source>
        <dbReference type="PROSITE" id="PS52004"/>
    </source>
</evidence>
<evidence type="ECO:0000259" key="8">
    <source>
        <dbReference type="PROSITE" id="PS50075"/>
    </source>
</evidence>
<dbReference type="PANTHER" id="PTHR43775">
    <property type="entry name" value="FATTY ACID SYNTHASE"/>
    <property type="match status" value="1"/>
</dbReference>
<dbReference type="InterPro" id="IPR006162">
    <property type="entry name" value="Ppantetheine_attach_site"/>
</dbReference>
<evidence type="ECO:0000256" key="1">
    <source>
        <dbReference type="ARBA" id="ARBA00022450"/>
    </source>
</evidence>
<evidence type="ECO:0000256" key="3">
    <source>
        <dbReference type="ARBA" id="ARBA00022679"/>
    </source>
</evidence>
<dbReference type="Pfam" id="PF02801">
    <property type="entry name" value="Ketoacyl-synt_C"/>
    <property type="match status" value="1"/>
</dbReference>
<dbReference type="Gene3D" id="1.10.1200.10">
    <property type="entry name" value="ACP-like"/>
    <property type="match status" value="1"/>
</dbReference>
<dbReference type="FunFam" id="3.30.70.250:FF:000003">
    <property type="entry name" value="Polyketide beta-ketoacyl synthase Pks3"/>
    <property type="match status" value="1"/>
</dbReference>
<dbReference type="Pfam" id="PF08659">
    <property type="entry name" value="KR"/>
    <property type="match status" value="1"/>
</dbReference>
<dbReference type="InterPro" id="IPR057326">
    <property type="entry name" value="KR_dom"/>
</dbReference>
<dbReference type="PROSITE" id="PS52004">
    <property type="entry name" value="KS3_2"/>
    <property type="match status" value="1"/>
</dbReference>
<dbReference type="GO" id="GO:0005737">
    <property type="term" value="C:cytoplasm"/>
    <property type="evidence" value="ECO:0007669"/>
    <property type="project" value="TreeGrafter"/>
</dbReference>